<comment type="caution">
    <text evidence="1">The sequence shown here is derived from an EMBL/GenBank/DDBJ whole genome shotgun (WGS) entry which is preliminary data.</text>
</comment>
<protein>
    <submittedName>
        <fullName evidence="1">DUF692 domain-containing protein</fullName>
    </submittedName>
</protein>
<name>A0ABS7QLD8_9ACTN</name>
<evidence type="ECO:0000313" key="1">
    <source>
        <dbReference type="EMBL" id="MBY8884015.1"/>
    </source>
</evidence>
<dbReference type="NCBIfam" id="NF003818">
    <property type="entry name" value="PRK05409.1"/>
    <property type="match status" value="1"/>
</dbReference>
<keyword evidence="2" id="KW-1185">Reference proteome</keyword>
<accession>A0ABS7QLD8</accession>
<dbReference type="Proteomes" id="UP001198565">
    <property type="component" value="Unassembled WGS sequence"/>
</dbReference>
<sequence length="294" mass="32262">MTLDVVTTDGLTRRIARRGAGVGYRRELHEDLATHAGQIDVVEILADQWRMPGGLDTVREVCGRFRAVPHGVGLSLAGAGRIDPDYLVFIKELSGICEADYYSEHLAMTHVPGVNSGHLCPPILSEESLRRCVRNVLETQSAIGMPLAIENITYNVTLGSHLDAASFLAELVDRTDALLLLDVANLYINSVNFSFDVDEYLDQLPLERVVHIHLAGGVTRSDGTLMDTHSEIIGDSVWQLAEKVSRRCAPSTVIIEHDSNFPEFRRLVDEVGDARGIFFADTDDGRPVGRACAI</sequence>
<dbReference type="InterPro" id="IPR036237">
    <property type="entry name" value="Xyl_isomerase-like_sf"/>
</dbReference>
<dbReference type="RefSeq" id="WP_222973908.1">
    <property type="nucleotide sequence ID" value="NZ_JAINVZ010000002.1"/>
</dbReference>
<gene>
    <name evidence="1" type="ORF">K7472_04050</name>
</gene>
<dbReference type="InterPro" id="IPR007801">
    <property type="entry name" value="MbnB/TglH/ChrH"/>
</dbReference>
<dbReference type="SUPFAM" id="SSF51658">
    <property type="entry name" value="Xylose isomerase-like"/>
    <property type="match status" value="1"/>
</dbReference>
<organism evidence="1 2">
    <name type="scientific">Streptantibioticus parmotrematis</name>
    <dbReference type="NCBI Taxonomy" id="2873249"/>
    <lineage>
        <taxon>Bacteria</taxon>
        <taxon>Bacillati</taxon>
        <taxon>Actinomycetota</taxon>
        <taxon>Actinomycetes</taxon>
        <taxon>Kitasatosporales</taxon>
        <taxon>Streptomycetaceae</taxon>
        <taxon>Streptantibioticus</taxon>
    </lineage>
</organism>
<dbReference type="EMBL" id="JAINVZ010000002">
    <property type="protein sequence ID" value="MBY8884015.1"/>
    <property type="molecule type" value="Genomic_DNA"/>
</dbReference>
<dbReference type="PANTHER" id="PTHR42194">
    <property type="entry name" value="UPF0276 PROTEIN HI_1600"/>
    <property type="match status" value="1"/>
</dbReference>
<dbReference type="Gene3D" id="3.20.20.150">
    <property type="entry name" value="Divalent-metal-dependent TIM barrel enzymes"/>
    <property type="match status" value="1"/>
</dbReference>
<dbReference type="PANTHER" id="PTHR42194:SF1">
    <property type="entry name" value="UPF0276 PROTEIN HI_1600"/>
    <property type="match status" value="1"/>
</dbReference>
<dbReference type="Pfam" id="PF05114">
    <property type="entry name" value="MbnB_TglH_ChrH"/>
    <property type="match status" value="1"/>
</dbReference>
<reference evidence="1 2" key="1">
    <citation type="submission" date="2021-08" db="EMBL/GenBank/DDBJ databases">
        <title>Streptomyces sp. PTM05 isolated from lichen.</title>
        <authorList>
            <person name="Somphong A."/>
            <person name="Phongsopitanun W."/>
            <person name="Tanasupawat S."/>
        </authorList>
    </citation>
    <scope>NUCLEOTIDE SEQUENCE [LARGE SCALE GENOMIC DNA]</scope>
    <source>
        <strain evidence="1 2">Ptm05</strain>
    </source>
</reference>
<proteinExistence type="predicted"/>
<evidence type="ECO:0000313" key="2">
    <source>
        <dbReference type="Proteomes" id="UP001198565"/>
    </source>
</evidence>